<evidence type="ECO:0000313" key="4">
    <source>
        <dbReference type="Proteomes" id="UP000662873"/>
    </source>
</evidence>
<evidence type="ECO:0000256" key="1">
    <source>
        <dbReference type="SAM" id="MobiDB-lite"/>
    </source>
</evidence>
<feature type="compositionally biased region" description="Gly residues" evidence="1">
    <location>
        <begin position="810"/>
        <end position="821"/>
    </location>
</feature>
<evidence type="ECO:0000259" key="2">
    <source>
        <dbReference type="Pfam" id="PF00246"/>
    </source>
</evidence>
<dbReference type="EMBL" id="AP021858">
    <property type="protein sequence ID" value="BBO24503.1"/>
    <property type="molecule type" value="Genomic_DNA"/>
</dbReference>
<organism evidence="3 4">
    <name type="scientific">Candidatus Nitrosymbiomonas proteolyticus</name>
    <dbReference type="NCBI Taxonomy" id="2608984"/>
    <lineage>
        <taxon>Bacteria</taxon>
        <taxon>Bacillati</taxon>
        <taxon>Armatimonadota</taxon>
        <taxon>Armatimonadota incertae sedis</taxon>
        <taxon>Candidatus Nitrosymbiomonas</taxon>
    </lineage>
</organism>
<dbReference type="KEGG" id="npy:NPRO_20980"/>
<dbReference type="AlphaFoldDB" id="A0A809RAA3"/>
<dbReference type="InterPro" id="IPR000834">
    <property type="entry name" value="Peptidase_M14"/>
</dbReference>
<accession>A0A809RAA3</accession>
<name>A0A809RAA3_9BACT</name>
<dbReference type="Gene3D" id="3.40.630.10">
    <property type="entry name" value="Zn peptidases"/>
    <property type="match status" value="1"/>
</dbReference>
<dbReference type="GO" id="GO:0008270">
    <property type="term" value="F:zinc ion binding"/>
    <property type="evidence" value="ECO:0007669"/>
    <property type="project" value="InterPro"/>
</dbReference>
<dbReference type="Proteomes" id="UP000662873">
    <property type="component" value="Chromosome"/>
</dbReference>
<reference evidence="3" key="1">
    <citation type="journal article" name="DNA Res.">
        <title>The physiological potential of anammox bacteria as revealed by their core genome structure.</title>
        <authorList>
            <person name="Okubo T."/>
            <person name="Toyoda A."/>
            <person name="Fukuhara K."/>
            <person name="Uchiyama I."/>
            <person name="Harigaya Y."/>
            <person name="Kuroiwa M."/>
            <person name="Suzuki T."/>
            <person name="Murakami Y."/>
            <person name="Suwa Y."/>
            <person name="Takami H."/>
        </authorList>
    </citation>
    <scope>NUCLEOTIDE SEQUENCE</scope>
    <source>
        <strain evidence="3">317325-2</strain>
    </source>
</reference>
<proteinExistence type="predicted"/>
<dbReference type="SUPFAM" id="SSF53187">
    <property type="entry name" value="Zn-dependent exopeptidases"/>
    <property type="match status" value="1"/>
</dbReference>
<dbReference type="GO" id="GO:0006508">
    <property type="term" value="P:proteolysis"/>
    <property type="evidence" value="ECO:0007669"/>
    <property type="project" value="InterPro"/>
</dbReference>
<dbReference type="Pfam" id="PF00246">
    <property type="entry name" value="Peptidase_M14"/>
    <property type="match status" value="1"/>
</dbReference>
<protein>
    <recommendedName>
        <fullName evidence="2">Peptidase M14 domain-containing protein</fullName>
    </recommendedName>
</protein>
<sequence>MLALYLAAFLASSREPLLPHAQTQAGVEIDAGYTAKIREYTTEPFFLTELVDYLPASKSVPTPEKVLGYVIGTPKVLTYSADCARYLRALEAASPRVRVVSMGRSEEGREMVVALISDEANLRRLTRLREINATLGDPRKVTSDAQAETLIAEGVPFYWATGGMHSPETGPPEMILELAYRLAVDESSFIREIRKNSVVMLTPVLEVDGRDRVVDLNRWRNDNPGQQPPPLVYWGKYVAHDNNRDAVVLSLELSKAIMRGWFQFMPLVFHDLHESVPYLYISTGTGPYNAWLDPITVNEWQMLAYNEINELTKRGVPGVWTHDFFDGWAPHYGFYAANGHNGIGRFYETFGGGWADTGIRSVGSQTQRAWFRPNPPFPQVRWSLRNNTNLMQSGLLLGLHKVATEKNLFLRNYYLKAKRSVAKARTEGPAAYVLRHDPSKPGTSQMLLALLRRQGIEIHRLAEGGKTSDGEFAAGDFVIRMDQPYSRMADMLLDTQYYNPNDPRSYDDTGWTLGPQFNLEVVRCKDLEVLDWKMALLQEAEGSTHVEGDGVFAIRPTADFSLAQLVYSNPRTEFRMLDRPLSGGESTFPAGSVFFSPRGGRVVIPGLPAEALPTGSAMPEGTPLHAPRIALVHTWSSTQDEGWARLAFDQMGIPYSYISVHEIRDRPNLRENFDVVIFPQTRGTAQSIVNGIRSESPIPWRATELYPNLGGPDESDDIRGGIELEGVLHLKRFVEEGGLLITIGSTCRIPIDYGLVTGVTVQDRGTLNAPGGVYLAENVAPNSPALTGLGTTMGAYFNANSCVILSLGGGGGGPRSGGGPQGRASGRGSLTDPDVIQGRPPYRPQTDPGDAQEGRASRALGPAPKVLLRFADAQRLLISGMIDDATQLERRALVVQSPLGRGNILMFGGNPFWRCQTVGSYGVVLNAALNYSRLRRDFETAPSPPQPADGG</sequence>
<evidence type="ECO:0000313" key="3">
    <source>
        <dbReference type="EMBL" id="BBO24503.1"/>
    </source>
</evidence>
<feature type="domain" description="Peptidase M14" evidence="2">
    <location>
        <begin position="85"/>
        <end position="219"/>
    </location>
</feature>
<gene>
    <name evidence="3" type="ORF">NPRO_20980</name>
</gene>
<feature type="region of interest" description="Disordered" evidence="1">
    <location>
        <begin position="810"/>
        <end position="858"/>
    </location>
</feature>
<dbReference type="GO" id="GO:0004181">
    <property type="term" value="F:metallocarboxypeptidase activity"/>
    <property type="evidence" value="ECO:0007669"/>
    <property type="project" value="InterPro"/>
</dbReference>